<sequence length="1001" mass="112813">MIRSPKRFIQKHRIPSRTNENLAHAHTIQLSNGGYGDKRRQLLYLELRYGMPHKIGFTVISWSGHEGNYSAKKLMVHAPTVNGWRSTRFCPFPQEIILQLVERCRVRKLQLLAHQYLIPSKIEFHIGDRLPESNSPQQTHSLHRLGYVSLSDNEKTGFRARELKSVHVDAVGSYLKLTFHRNHVNQYNIYNQVALVALNILGDPVDGNDIGTALSRDQLIDQYLNNSQHSSALDGTYTGLSSYKCDSISPLDDLAFDMYQDPEVAHIIRLLDQKKQDMVREERFDLAKKLKQAIADLQKVGERLGRYDVEKHSAIEREDYDTAKQKKEQMEAYRLTVYKQLELHDLLDVSQIHRTSELPISDFPSPRVGTQKDTPHPADSPRKRRQRQHVNETDEQDTSKAVSPKHTVAPTPLTPPHIPKLDISSLPYDERPLPALRKRSSDQPISELDEIPPMTDTATPRSPGASGKPEPLTEKAQREASLPIDIYGDSLVAGAYSKTWSYREDALLAVYKKLMEVPPGTPKAELRSMTRAAVFLCKKALTDKVSSVFLASLNLLRMILSEFIPNHQLGKSEINHCVEQTWNNLLSRTGESTPRLRTLAITFIQEMALFKEVRALQMVPVELVRPMQSSVPTRLALSRLELLEKLLEQLGTKDSGFTLDNVMRFLAGGLEHSAASVRELSVRVVQAMYRLHGKAVLNFLPPDDTSTRKNILYKNLFDSLTKIDGNTVDTQPKKGTEKEDGEKEKEEIRSLQEQLAVLKEISEKGKDNAKVPEKKAEKSTKTAGVEKVNQSVPADAKGSQPSVANYLDNLCIFCGERDESFTEDGLDLHYWKHCPMLQRCLQCRQVVEIASLTEHLLTECERRADFTQCPLCSEALTRDKLNEHAQSAACNPPTSGENCNHCPLCHENFASGEEGWKSHLMGTEGCKQNSRRTAVKQSTLSHAQGDHSSPLASMRPLQPHTVPYCPTLPQLPHTASTTHKRPSAPRDLKESHNTPSSTHCL</sequence>
<dbReference type="GO" id="GO:0005929">
    <property type="term" value="C:cilium"/>
    <property type="evidence" value="ECO:0007669"/>
    <property type="project" value="UniProtKB-SubCell"/>
</dbReference>
<evidence type="ECO:0000256" key="10">
    <source>
        <dbReference type="ARBA" id="ARBA00065345"/>
    </source>
</evidence>
<evidence type="ECO:0000256" key="11">
    <source>
        <dbReference type="ARBA" id="ARBA00068547"/>
    </source>
</evidence>
<dbReference type="InterPro" id="IPR048738">
    <property type="entry name" value="CEP104_Znf"/>
</dbReference>
<evidence type="ECO:0000259" key="13">
    <source>
        <dbReference type="SMART" id="SM01349"/>
    </source>
</evidence>
<feature type="compositionally biased region" description="Basic and acidic residues" evidence="12">
    <location>
        <begin position="731"/>
        <end position="748"/>
    </location>
</feature>
<evidence type="ECO:0000256" key="5">
    <source>
        <dbReference type="ARBA" id="ARBA00022737"/>
    </source>
</evidence>
<dbReference type="InterPro" id="IPR011989">
    <property type="entry name" value="ARM-like"/>
</dbReference>
<dbReference type="PANTHER" id="PTHR13371:SF0">
    <property type="entry name" value="CENTROSOMAL PROTEIN OF 104 KDA"/>
    <property type="match status" value="1"/>
</dbReference>
<reference evidence="14" key="1">
    <citation type="submission" date="2025-08" db="UniProtKB">
        <authorList>
            <consortium name="Ensembl"/>
        </authorList>
    </citation>
    <scope>IDENTIFICATION</scope>
</reference>
<comment type="subunit">
    <text evidence="10">Interacts with CCP110 and CEP97. Interacts with ARMC9, TOGARAM1, CCDC66 and CSPP1.</text>
</comment>
<keyword evidence="4" id="KW-0963">Cytoplasm</keyword>
<dbReference type="Pfam" id="PF21038">
    <property type="entry name" value="CEP104_N"/>
    <property type="match status" value="1"/>
</dbReference>
<name>A0A9J7Z2L9_CYPCA</name>
<feature type="compositionally biased region" description="Polar residues" evidence="12">
    <location>
        <begin position="935"/>
        <end position="951"/>
    </location>
</feature>
<dbReference type="InterPro" id="IPR016024">
    <property type="entry name" value="ARM-type_fold"/>
</dbReference>
<dbReference type="InterPro" id="IPR008979">
    <property type="entry name" value="Galactose-bd-like_sf"/>
</dbReference>
<keyword evidence="6" id="KW-0175">Coiled coil</keyword>
<dbReference type="OMA" id="VQGNDYN"/>
<feature type="region of interest" description="Disordered" evidence="12">
    <location>
        <begin position="762"/>
        <end position="787"/>
    </location>
</feature>
<feature type="region of interest" description="Disordered" evidence="12">
    <location>
        <begin position="358"/>
        <end position="476"/>
    </location>
</feature>
<dbReference type="Gene3D" id="1.25.10.10">
    <property type="entry name" value="Leucine-rich Repeat Variant"/>
    <property type="match status" value="1"/>
</dbReference>
<dbReference type="Ensembl" id="ENSCCRT00000137882.1">
    <property type="protein sequence ID" value="ENSCCRP00000127194.1"/>
    <property type="gene ID" value="ENSCCRG00000017274.2"/>
</dbReference>
<evidence type="ECO:0000256" key="4">
    <source>
        <dbReference type="ARBA" id="ARBA00022490"/>
    </source>
</evidence>
<feature type="compositionally biased region" description="Basic and acidic residues" evidence="12">
    <location>
        <begin position="762"/>
        <end position="780"/>
    </location>
</feature>
<reference evidence="14" key="2">
    <citation type="submission" date="2025-09" db="UniProtKB">
        <authorList>
            <consortium name="Ensembl"/>
        </authorList>
    </citation>
    <scope>IDENTIFICATION</scope>
</reference>
<comment type="subcellular location">
    <subcellularLocation>
        <location evidence="2">Cell projection</location>
        <location evidence="2">Cilium</location>
    </subcellularLocation>
    <subcellularLocation>
        <location evidence="1">Cytoplasm</location>
        <location evidence="1">Cytoskeleton</location>
        <location evidence="1">Microtubule organizing center</location>
        <location evidence="1">Centrosome</location>
        <location evidence="1">Centriole</location>
    </subcellularLocation>
    <subcellularLocation>
        <location evidence="3">Cytoplasm</location>
        <location evidence="3">Cytoskeleton</location>
        <location evidence="3">Spindle pole</location>
    </subcellularLocation>
</comment>
<evidence type="ECO:0000256" key="7">
    <source>
        <dbReference type="ARBA" id="ARBA00023212"/>
    </source>
</evidence>
<dbReference type="InterPro" id="IPR052607">
    <property type="entry name" value="CEP104-like"/>
</dbReference>
<dbReference type="GO" id="GO:0005814">
    <property type="term" value="C:centriole"/>
    <property type="evidence" value="ECO:0007669"/>
    <property type="project" value="UniProtKB-SubCell"/>
</dbReference>
<evidence type="ECO:0000256" key="6">
    <source>
        <dbReference type="ARBA" id="ARBA00023054"/>
    </source>
</evidence>
<comment type="function">
    <text evidence="9">Required for ciliogenesis and for structural integrity at the ciliary tip.</text>
</comment>
<dbReference type="InterPro" id="IPR034085">
    <property type="entry name" value="TOG"/>
</dbReference>
<dbReference type="InterPro" id="IPR048739">
    <property type="entry name" value="CEP104_N"/>
</dbReference>
<dbReference type="SUPFAM" id="SSF48371">
    <property type="entry name" value="ARM repeat"/>
    <property type="match status" value="1"/>
</dbReference>
<dbReference type="SMART" id="SM01349">
    <property type="entry name" value="TOG"/>
    <property type="match status" value="1"/>
</dbReference>
<dbReference type="GO" id="GO:0000922">
    <property type="term" value="C:spindle pole"/>
    <property type="evidence" value="ECO:0007669"/>
    <property type="project" value="UniProtKB-SubCell"/>
</dbReference>
<dbReference type="Pfam" id="PF21039">
    <property type="entry name" value="CEP104_ZnF"/>
    <property type="match status" value="1"/>
</dbReference>
<evidence type="ECO:0000256" key="1">
    <source>
        <dbReference type="ARBA" id="ARBA00004114"/>
    </source>
</evidence>
<evidence type="ECO:0000256" key="3">
    <source>
        <dbReference type="ARBA" id="ARBA00004647"/>
    </source>
</evidence>
<dbReference type="GeneTree" id="ENSGT00390000013405"/>
<organism evidence="14 15">
    <name type="scientific">Cyprinus carpio carpio</name>
    <dbReference type="NCBI Taxonomy" id="630221"/>
    <lineage>
        <taxon>Eukaryota</taxon>
        <taxon>Metazoa</taxon>
        <taxon>Chordata</taxon>
        <taxon>Craniata</taxon>
        <taxon>Vertebrata</taxon>
        <taxon>Euteleostomi</taxon>
        <taxon>Actinopterygii</taxon>
        <taxon>Neopterygii</taxon>
        <taxon>Teleostei</taxon>
        <taxon>Ostariophysi</taxon>
        <taxon>Cypriniformes</taxon>
        <taxon>Cyprinidae</taxon>
        <taxon>Cyprininae</taxon>
        <taxon>Cyprinus</taxon>
    </lineage>
</organism>
<keyword evidence="5" id="KW-0677">Repeat</keyword>
<dbReference type="FunFam" id="1.25.10.10:FF:000200">
    <property type="entry name" value="Centrosomal protein of 104 kDa"/>
    <property type="match status" value="1"/>
</dbReference>
<evidence type="ECO:0000256" key="9">
    <source>
        <dbReference type="ARBA" id="ARBA00059645"/>
    </source>
</evidence>
<proteinExistence type="predicted"/>
<dbReference type="Pfam" id="PF21040">
    <property type="entry name" value="CEP104-like_TOG"/>
    <property type="match status" value="1"/>
</dbReference>
<feature type="domain" description="TOG" evidence="13">
    <location>
        <begin position="473"/>
        <end position="729"/>
    </location>
</feature>
<dbReference type="PANTHER" id="PTHR13371">
    <property type="entry name" value="GLYCINE-, GLUTAMATE-, THIENYLCYCLOHEXYLPIPERIDINE-BINDING PROTEIN"/>
    <property type="match status" value="1"/>
</dbReference>
<keyword evidence="8" id="KW-0966">Cell projection</keyword>
<keyword evidence="7" id="KW-0206">Cytoskeleton</keyword>
<dbReference type="AlphaFoldDB" id="A0A9J7Z2L9"/>
<feature type="region of interest" description="Disordered" evidence="12">
    <location>
        <begin position="927"/>
        <end position="1001"/>
    </location>
</feature>
<dbReference type="SUPFAM" id="SSF49785">
    <property type="entry name" value="Galactose-binding domain-like"/>
    <property type="match status" value="1"/>
</dbReference>
<evidence type="ECO:0000256" key="12">
    <source>
        <dbReference type="SAM" id="MobiDB-lite"/>
    </source>
</evidence>
<protein>
    <recommendedName>
        <fullName evidence="11">Centrosomal protein of 104 kDa</fullName>
    </recommendedName>
</protein>
<keyword evidence="15" id="KW-1185">Reference proteome</keyword>
<evidence type="ECO:0000313" key="14">
    <source>
        <dbReference type="Ensembl" id="ENSCCRP00000127194.1"/>
    </source>
</evidence>
<evidence type="ECO:0000313" key="15">
    <source>
        <dbReference type="Proteomes" id="UP001108240"/>
    </source>
</evidence>
<evidence type="ECO:0000256" key="8">
    <source>
        <dbReference type="ARBA" id="ARBA00023273"/>
    </source>
</evidence>
<dbReference type="Proteomes" id="UP001108240">
    <property type="component" value="Unplaced"/>
</dbReference>
<accession>A0A9J7Z2L9</accession>
<evidence type="ECO:0000256" key="2">
    <source>
        <dbReference type="ARBA" id="ARBA00004138"/>
    </source>
</evidence>
<feature type="region of interest" description="Disordered" evidence="12">
    <location>
        <begin position="724"/>
        <end position="748"/>
    </location>
</feature>